<comment type="caution">
    <text evidence="3">The sequence shown here is derived from an EMBL/GenBank/DDBJ whole genome shotgun (WGS) entry which is preliminary data.</text>
</comment>
<dbReference type="SUPFAM" id="SSF75011">
    <property type="entry name" value="3-carboxy-cis,cis-mucoante lactonizing enzyme"/>
    <property type="match status" value="1"/>
</dbReference>
<reference evidence="3 4" key="1">
    <citation type="journal article" date="2019" name="Int. J. Syst. Evol. Microbiol.">
        <title>The Global Catalogue of Microorganisms (GCM) 10K type strain sequencing project: providing services to taxonomists for standard genome sequencing and annotation.</title>
        <authorList>
            <consortium name="The Broad Institute Genomics Platform"/>
            <consortium name="The Broad Institute Genome Sequencing Center for Infectious Disease"/>
            <person name="Wu L."/>
            <person name="Ma J."/>
        </authorList>
    </citation>
    <scope>NUCLEOTIDE SEQUENCE [LARGE SCALE GENOMIC DNA]</scope>
    <source>
        <strain evidence="3 4">JCM 15481</strain>
    </source>
</reference>
<feature type="region of interest" description="Disordered" evidence="1">
    <location>
        <begin position="294"/>
        <end position="334"/>
    </location>
</feature>
<evidence type="ECO:0000256" key="1">
    <source>
        <dbReference type="SAM" id="MobiDB-lite"/>
    </source>
</evidence>
<proteinExistence type="predicted"/>
<gene>
    <name evidence="3" type="ORF">GCM10009802_43830</name>
</gene>
<sequence>MRAAHPPSRRPTHPPARPPSRPPSRGPRRLSAAAALLTAAAVATSAAYAPPAAAQDDVILTDPRITESSGLAASRQHDNVYWTHNDSDDGPYLYAVDGETGETLATLTLRGIGEPRDVEAVSLGPGNELYVGDIGDNMGGSWSYVWVYRLPEPKQLRDATIDAVQYEVQYEDGPRDAEALMVHPKTGRVYIVSKKKDGGAALYAGPEELSTGSMNVFRRVAPINLWVTDGAFSPDGSRMALRSYVGGRMYRFEDGRPEEDGRLDVPLQSQGESMTYTADGSAIVFGSEGKGSDLVWREAEGGGSSAGSEGSGSGSGASGDGSGDSGDGDRDPVTSVLMVGAGIGVVLLLRRLLVRRPRRD</sequence>
<feature type="compositionally biased region" description="Gly residues" evidence="1">
    <location>
        <begin position="301"/>
        <end position="325"/>
    </location>
</feature>
<evidence type="ECO:0000256" key="2">
    <source>
        <dbReference type="SAM" id="Phobius"/>
    </source>
</evidence>
<protein>
    <recommendedName>
        <fullName evidence="5">WD40 repeat domain-containing protein</fullName>
    </recommendedName>
</protein>
<feature type="compositionally biased region" description="Pro residues" evidence="1">
    <location>
        <begin position="13"/>
        <end position="25"/>
    </location>
</feature>
<feature type="region of interest" description="Disordered" evidence="1">
    <location>
        <begin position="1"/>
        <end position="29"/>
    </location>
</feature>
<keyword evidence="4" id="KW-1185">Reference proteome</keyword>
<feature type="transmembrane region" description="Helical" evidence="2">
    <location>
        <begin position="333"/>
        <end position="353"/>
    </location>
</feature>
<evidence type="ECO:0000313" key="3">
    <source>
        <dbReference type="EMBL" id="GAA2135102.1"/>
    </source>
</evidence>
<dbReference type="Gene3D" id="2.130.10.10">
    <property type="entry name" value="YVTN repeat-like/Quinoprotein amine dehydrogenase"/>
    <property type="match status" value="1"/>
</dbReference>
<keyword evidence="2" id="KW-1133">Transmembrane helix</keyword>
<organism evidence="3 4">
    <name type="scientific">Streptomyces synnematoformans</name>
    <dbReference type="NCBI Taxonomy" id="415721"/>
    <lineage>
        <taxon>Bacteria</taxon>
        <taxon>Bacillati</taxon>
        <taxon>Actinomycetota</taxon>
        <taxon>Actinomycetes</taxon>
        <taxon>Kitasatosporales</taxon>
        <taxon>Streptomycetaceae</taxon>
        <taxon>Streptomyces</taxon>
    </lineage>
</organism>
<dbReference type="EMBL" id="BAAAPF010000165">
    <property type="protein sequence ID" value="GAA2135102.1"/>
    <property type="molecule type" value="Genomic_DNA"/>
</dbReference>
<evidence type="ECO:0000313" key="4">
    <source>
        <dbReference type="Proteomes" id="UP001500443"/>
    </source>
</evidence>
<name>A0ABN2Z112_9ACTN</name>
<dbReference type="Proteomes" id="UP001500443">
    <property type="component" value="Unassembled WGS sequence"/>
</dbReference>
<keyword evidence="2" id="KW-0472">Membrane</keyword>
<accession>A0ABN2Z112</accession>
<evidence type="ECO:0008006" key="5">
    <source>
        <dbReference type="Google" id="ProtNLM"/>
    </source>
</evidence>
<dbReference type="InterPro" id="IPR015943">
    <property type="entry name" value="WD40/YVTN_repeat-like_dom_sf"/>
</dbReference>
<keyword evidence="2" id="KW-0812">Transmembrane</keyword>